<feature type="region of interest" description="Disordered" evidence="1">
    <location>
        <begin position="1"/>
        <end position="73"/>
    </location>
</feature>
<keyword evidence="2" id="KW-1185">Reference proteome</keyword>
<name>A0A1S3JSS1_LINAN</name>
<sequence>MEKEEQSFRESGENEQETGKESGSNALTPGSVTCTCDKNMDQGTKAGATTDAKDATCASPHSNQTASEDDDSSTDRCLLFLLQQHQDFLNLMIQQHEQLQHIEEQLCWVFPNAD</sequence>
<gene>
    <name evidence="3" type="primary">LOC106175812</name>
</gene>
<dbReference type="Proteomes" id="UP000085678">
    <property type="component" value="Unplaced"/>
</dbReference>
<accession>A0A1S3JSS1</accession>
<dbReference type="AlphaFoldDB" id="A0A1S3JSS1"/>
<evidence type="ECO:0000256" key="1">
    <source>
        <dbReference type="SAM" id="MobiDB-lite"/>
    </source>
</evidence>
<reference evidence="3" key="1">
    <citation type="submission" date="2025-08" db="UniProtKB">
        <authorList>
            <consortium name="RefSeq"/>
        </authorList>
    </citation>
    <scope>IDENTIFICATION</scope>
    <source>
        <tissue evidence="3">Gonads</tissue>
    </source>
</reference>
<feature type="compositionally biased region" description="Polar residues" evidence="1">
    <location>
        <begin position="21"/>
        <end position="36"/>
    </location>
</feature>
<evidence type="ECO:0000313" key="2">
    <source>
        <dbReference type="Proteomes" id="UP000085678"/>
    </source>
</evidence>
<evidence type="ECO:0000313" key="3">
    <source>
        <dbReference type="RefSeq" id="XP_013413420.1"/>
    </source>
</evidence>
<feature type="compositionally biased region" description="Basic and acidic residues" evidence="1">
    <location>
        <begin position="1"/>
        <end position="20"/>
    </location>
</feature>
<dbReference type="RefSeq" id="XP_013413420.1">
    <property type="nucleotide sequence ID" value="XM_013557966.1"/>
</dbReference>
<organism evidence="2 3">
    <name type="scientific">Lingula anatina</name>
    <name type="common">Brachiopod</name>
    <name type="synonym">Lingula unguis</name>
    <dbReference type="NCBI Taxonomy" id="7574"/>
    <lineage>
        <taxon>Eukaryota</taxon>
        <taxon>Metazoa</taxon>
        <taxon>Spiralia</taxon>
        <taxon>Lophotrochozoa</taxon>
        <taxon>Brachiopoda</taxon>
        <taxon>Linguliformea</taxon>
        <taxon>Lingulata</taxon>
        <taxon>Lingulida</taxon>
        <taxon>Linguloidea</taxon>
        <taxon>Lingulidae</taxon>
        <taxon>Lingula</taxon>
    </lineage>
</organism>
<proteinExistence type="predicted"/>
<dbReference type="GeneID" id="106175812"/>
<protein>
    <submittedName>
        <fullName evidence="3">Uncharacterized protein LOC106175812 isoform X2</fullName>
    </submittedName>
</protein>